<dbReference type="PANTHER" id="PTHR44846">
    <property type="entry name" value="MANNOSYL-D-GLYCERATE TRANSPORT/METABOLISM SYSTEM REPRESSOR MNGR-RELATED"/>
    <property type="match status" value="1"/>
</dbReference>
<dbReference type="PANTHER" id="PTHR44846:SF1">
    <property type="entry name" value="MANNOSYL-D-GLYCERATE TRANSPORT_METABOLISM SYSTEM REPRESSOR MNGR-RELATED"/>
    <property type="match status" value="1"/>
</dbReference>
<feature type="domain" description="HTH gntR-type" evidence="4">
    <location>
        <begin position="5"/>
        <end position="73"/>
    </location>
</feature>
<reference evidence="5 6" key="1">
    <citation type="submission" date="2024-10" db="EMBL/GenBank/DDBJ databases">
        <authorList>
            <person name="Yang X.-N."/>
        </authorList>
    </citation>
    <scope>NUCLEOTIDE SEQUENCE [LARGE SCALE GENOMIC DNA]</scope>
    <source>
        <strain evidence="5 6">CAU 1059</strain>
    </source>
</reference>
<organism evidence="5 6">
    <name type="scientific">Roseovarius aquimarinus</name>
    <dbReference type="NCBI Taxonomy" id="1229156"/>
    <lineage>
        <taxon>Bacteria</taxon>
        <taxon>Pseudomonadati</taxon>
        <taxon>Pseudomonadota</taxon>
        <taxon>Alphaproteobacteria</taxon>
        <taxon>Rhodobacterales</taxon>
        <taxon>Roseobacteraceae</taxon>
        <taxon>Roseovarius</taxon>
    </lineage>
</organism>
<dbReference type="InterPro" id="IPR050679">
    <property type="entry name" value="Bact_HTH_transcr_reg"/>
</dbReference>
<keyword evidence="3" id="KW-0804">Transcription</keyword>
<keyword evidence="2" id="KW-0238">DNA-binding</keyword>
<dbReference type="SMART" id="SM00345">
    <property type="entry name" value="HTH_GNTR"/>
    <property type="match status" value="1"/>
</dbReference>
<evidence type="ECO:0000313" key="6">
    <source>
        <dbReference type="Proteomes" id="UP001607157"/>
    </source>
</evidence>
<dbReference type="CDD" id="cd07377">
    <property type="entry name" value="WHTH_GntR"/>
    <property type="match status" value="1"/>
</dbReference>
<dbReference type="PROSITE" id="PS50949">
    <property type="entry name" value="HTH_GNTR"/>
    <property type="match status" value="1"/>
</dbReference>
<dbReference type="InterPro" id="IPR011663">
    <property type="entry name" value="UTRA"/>
</dbReference>
<dbReference type="Pfam" id="PF07702">
    <property type="entry name" value="UTRA"/>
    <property type="match status" value="1"/>
</dbReference>
<evidence type="ECO:0000313" key="5">
    <source>
        <dbReference type="EMBL" id="MFH0253506.1"/>
    </source>
</evidence>
<dbReference type="Gene3D" id="3.40.1410.10">
    <property type="entry name" value="Chorismate lyase-like"/>
    <property type="match status" value="1"/>
</dbReference>
<dbReference type="NCBIfam" id="TIGR02325">
    <property type="entry name" value="C_P_lyase_phnF"/>
    <property type="match status" value="1"/>
</dbReference>
<protein>
    <submittedName>
        <fullName evidence="5">Phosphonate metabolism transcriptional regulator PhnF</fullName>
    </submittedName>
</protein>
<dbReference type="InterPro" id="IPR012702">
    <property type="entry name" value="CP_lyase_PhnF"/>
</dbReference>
<evidence type="ECO:0000256" key="1">
    <source>
        <dbReference type="ARBA" id="ARBA00023015"/>
    </source>
</evidence>
<dbReference type="InterPro" id="IPR028978">
    <property type="entry name" value="Chorismate_lyase_/UTRA_dom_sf"/>
</dbReference>
<dbReference type="SUPFAM" id="SSF64288">
    <property type="entry name" value="Chorismate lyase-like"/>
    <property type="match status" value="1"/>
</dbReference>
<dbReference type="PRINTS" id="PR00035">
    <property type="entry name" value="HTHGNTR"/>
</dbReference>
<evidence type="ECO:0000256" key="2">
    <source>
        <dbReference type="ARBA" id="ARBA00023125"/>
    </source>
</evidence>
<dbReference type="InterPro" id="IPR036390">
    <property type="entry name" value="WH_DNA-bd_sf"/>
</dbReference>
<evidence type="ECO:0000259" key="4">
    <source>
        <dbReference type="PROSITE" id="PS50949"/>
    </source>
</evidence>
<evidence type="ECO:0000256" key="3">
    <source>
        <dbReference type="ARBA" id="ARBA00023163"/>
    </source>
</evidence>
<proteinExistence type="predicted"/>
<dbReference type="Pfam" id="PF00392">
    <property type="entry name" value="GntR"/>
    <property type="match status" value="1"/>
</dbReference>
<dbReference type="SUPFAM" id="SSF46785">
    <property type="entry name" value="Winged helix' DNA-binding domain"/>
    <property type="match status" value="1"/>
</dbReference>
<gene>
    <name evidence="5" type="primary">phnF</name>
    <name evidence="5" type="ORF">ACGRVM_06360</name>
</gene>
<dbReference type="SMART" id="SM00866">
    <property type="entry name" value="UTRA"/>
    <property type="match status" value="1"/>
</dbReference>
<dbReference type="InterPro" id="IPR000524">
    <property type="entry name" value="Tscrpt_reg_HTH_GntR"/>
</dbReference>
<keyword evidence="6" id="KW-1185">Reference proteome</keyword>
<sequence length="236" mass="25221">MTDKSSIWRSIADALEADISAGRYPIGARLPSEADLAGRFGVNRHTVRRALSALADAGRVHARRGAGVFVRAAPADYPIRSRVRFHQAMREAGRSPEKRILQLETRPADSRERAALGLADGAEVHSYRGVSLSDDSPLALFHSVFPAERLPALPEALRESGSVTAALAACGVPDFTRASTRLSAEIADPVQAGHLHLKAGDALLRSVSINIDGAGLPIEYGRTWFAGDRITLVVDG</sequence>
<dbReference type="Gene3D" id="1.10.10.10">
    <property type="entry name" value="Winged helix-like DNA-binding domain superfamily/Winged helix DNA-binding domain"/>
    <property type="match status" value="1"/>
</dbReference>
<accession>A0ABW7I6V0</accession>
<dbReference type="EMBL" id="JBIHMM010000001">
    <property type="protein sequence ID" value="MFH0253506.1"/>
    <property type="molecule type" value="Genomic_DNA"/>
</dbReference>
<comment type="caution">
    <text evidence="5">The sequence shown here is derived from an EMBL/GenBank/DDBJ whole genome shotgun (WGS) entry which is preliminary data.</text>
</comment>
<keyword evidence="1" id="KW-0805">Transcription regulation</keyword>
<dbReference type="RefSeq" id="WP_377167388.1">
    <property type="nucleotide sequence ID" value="NZ_JBHTJC010000001.1"/>
</dbReference>
<dbReference type="InterPro" id="IPR036388">
    <property type="entry name" value="WH-like_DNA-bd_sf"/>
</dbReference>
<dbReference type="Proteomes" id="UP001607157">
    <property type="component" value="Unassembled WGS sequence"/>
</dbReference>
<name>A0ABW7I6V0_9RHOB</name>